<dbReference type="EMBL" id="OZ034816">
    <property type="protein sequence ID" value="CAL1379245.1"/>
    <property type="molecule type" value="Genomic_DNA"/>
</dbReference>
<dbReference type="InterPro" id="IPR021109">
    <property type="entry name" value="Peptidase_aspartic_dom_sf"/>
</dbReference>
<dbReference type="CDD" id="cd00303">
    <property type="entry name" value="retropepsin_like"/>
    <property type="match status" value="1"/>
</dbReference>
<dbReference type="Gene3D" id="2.40.70.10">
    <property type="entry name" value="Acid Proteases"/>
    <property type="match status" value="1"/>
</dbReference>
<protein>
    <recommendedName>
        <fullName evidence="3">Aspartic peptidase DDI1-type domain-containing protein</fullName>
    </recommendedName>
</protein>
<gene>
    <name evidence="1" type="ORF">LTRI10_LOCUS20776</name>
</gene>
<evidence type="ECO:0000313" key="2">
    <source>
        <dbReference type="Proteomes" id="UP001497516"/>
    </source>
</evidence>
<sequence>MTLGEECSAFLLDRFPKKRSNLGSFTIPLDIGDHHIDNVLADLGASVNVMPYKLFKKLEVGELKTSKLSITLADRLVISSRGIVEDMMVRVGKFCYPTDLVILDISEDSDMPLILDRPFLATTKALIDVN</sequence>
<dbReference type="PANTHER" id="PTHR33067">
    <property type="entry name" value="RNA-DIRECTED DNA POLYMERASE-RELATED"/>
    <property type="match status" value="1"/>
</dbReference>
<evidence type="ECO:0000313" key="1">
    <source>
        <dbReference type="EMBL" id="CAL1379245.1"/>
    </source>
</evidence>
<name>A0AAV2E095_9ROSI</name>
<dbReference type="AlphaFoldDB" id="A0AAV2E095"/>
<organism evidence="1 2">
    <name type="scientific">Linum trigynum</name>
    <dbReference type="NCBI Taxonomy" id="586398"/>
    <lineage>
        <taxon>Eukaryota</taxon>
        <taxon>Viridiplantae</taxon>
        <taxon>Streptophyta</taxon>
        <taxon>Embryophyta</taxon>
        <taxon>Tracheophyta</taxon>
        <taxon>Spermatophyta</taxon>
        <taxon>Magnoliopsida</taxon>
        <taxon>eudicotyledons</taxon>
        <taxon>Gunneridae</taxon>
        <taxon>Pentapetalae</taxon>
        <taxon>rosids</taxon>
        <taxon>fabids</taxon>
        <taxon>Malpighiales</taxon>
        <taxon>Linaceae</taxon>
        <taxon>Linum</taxon>
    </lineage>
</organism>
<dbReference type="Proteomes" id="UP001497516">
    <property type="component" value="Chromosome 3"/>
</dbReference>
<reference evidence="1 2" key="1">
    <citation type="submission" date="2024-04" db="EMBL/GenBank/DDBJ databases">
        <authorList>
            <person name="Fracassetti M."/>
        </authorList>
    </citation>
    <scope>NUCLEOTIDE SEQUENCE [LARGE SCALE GENOMIC DNA]</scope>
</reference>
<dbReference type="PANTHER" id="PTHR33067:SF35">
    <property type="entry name" value="ASPARTIC PEPTIDASE DDI1-TYPE DOMAIN-CONTAINING PROTEIN"/>
    <property type="match status" value="1"/>
</dbReference>
<accession>A0AAV2E095</accession>
<proteinExistence type="predicted"/>
<keyword evidence="2" id="KW-1185">Reference proteome</keyword>
<evidence type="ECO:0008006" key="3">
    <source>
        <dbReference type="Google" id="ProtNLM"/>
    </source>
</evidence>